<reference evidence="8 9" key="1">
    <citation type="journal article" date="2009" name="Stand. Genomic Sci.">
        <title>Complete genome sequence of Acidimicrobium ferrooxidans type strain (ICP).</title>
        <authorList>
            <person name="Clum A."/>
            <person name="Nolan M."/>
            <person name="Lang E."/>
            <person name="Glavina Del Rio T."/>
            <person name="Tice H."/>
            <person name="Copeland A."/>
            <person name="Cheng J.F."/>
            <person name="Lucas S."/>
            <person name="Chen F."/>
            <person name="Bruce D."/>
            <person name="Goodwin L."/>
            <person name="Pitluck S."/>
            <person name="Ivanova N."/>
            <person name="Mavrommatis K."/>
            <person name="Mikhailova N."/>
            <person name="Pati A."/>
            <person name="Chen A."/>
            <person name="Palaniappan K."/>
            <person name="Goker M."/>
            <person name="Spring S."/>
            <person name="Land M."/>
            <person name="Hauser L."/>
            <person name="Chang Y.J."/>
            <person name="Jeffries C.C."/>
            <person name="Chain P."/>
            <person name="Bristow J."/>
            <person name="Eisen J.A."/>
            <person name="Markowitz V."/>
            <person name="Hugenholtz P."/>
            <person name="Kyrpides N.C."/>
            <person name="Klenk H.P."/>
            <person name="Lapidus A."/>
        </authorList>
    </citation>
    <scope>NUCLEOTIDE SEQUENCE [LARGE SCALE GENOMIC DNA]</scope>
    <source>
        <strain evidence="9">DSM 10331 / JCM 15462 / NBRC 103882 / ICP</strain>
    </source>
</reference>
<feature type="transmembrane region" description="Helical" evidence="6">
    <location>
        <begin position="213"/>
        <end position="235"/>
    </location>
</feature>
<dbReference type="Proteomes" id="UP000000771">
    <property type="component" value="Chromosome"/>
</dbReference>
<dbReference type="OrthoDB" id="5242975at2"/>
<feature type="transmembrane region" description="Helical" evidence="6">
    <location>
        <begin position="123"/>
        <end position="144"/>
    </location>
</feature>
<sequence length="300" mass="30526">MERRSLAALGVLSVIWGCSFLFIKVGLATFSPDLIAFVRTTLGASVVLATARLRGWALPRGWRLWAKLAVAALVSNTLPFILFGYGEQHVSAVLAGFINATTPMFTFPLAVALKLERVSVGRIAGLAVGIVGVGAVVGIGTGAISGASGVGVLACLAAAALYAVGFVYVRMTLGLTGANRTGLAGGQLAMAALETGVVVLVMRQGIGTVHPLALAAVATLGVAGTGIAYIVNFALIHRSGVVGASLTTLTMTVVSTVAGVVVLGEPLRWYQPIGALAILVGAWLVQGARPVSTRLVPATE</sequence>
<comment type="subcellular location">
    <subcellularLocation>
        <location evidence="1">Membrane</location>
        <topology evidence="1">Multi-pass membrane protein</topology>
    </subcellularLocation>
</comment>
<evidence type="ECO:0000256" key="1">
    <source>
        <dbReference type="ARBA" id="ARBA00004141"/>
    </source>
</evidence>
<dbReference type="AlphaFoldDB" id="C7LXT8"/>
<gene>
    <name evidence="8" type="ordered locus">Afer_0592</name>
</gene>
<evidence type="ECO:0000313" key="8">
    <source>
        <dbReference type="EMBL" id="ACU53546.1"/>
    </source>
</evidence>
<dbReference type="EMBL" id="CP001631">
    <property type="protein sequence ID" value="ACU53546.1"/>
    <property type="molecule type" value="Genomic_DNA"/>
</dbReference>
<feature type="domain" description="EamA" evidence="7">
    <location>
        <begin position="12"/>
        <end position="136"/>
    </location>
</feature>
<dbReference type="RefSeq" id="WP_015798041.1">
    <property type="nucleotide sequence ID" value="NC_013124.1"/>
</dbReference>
<dbReference type="InterPro" id="IPR050638">
    <property type="entry name" value="AA-Vitamin_Transporters"/>
</dbReference>
<evidence type="ECO:0000256" key="2">
    <source>
        <dbReference type="ARBA" id="ARBA00007362"/>
    </source>
</evidence>
<accession>C7LXT8</accession>
<evidence type="ECO:0000313" key="9">
    <source>
        <dbReference type="Proteomes" id="UP000000771"/>
    </source>
</evidence>
<dbReference type="InterPro" id="IPR000620">
    <property type="entry name" value="EamA_dom"/>
</dbReference>
<feature type="transmembrane region" description="Helical" evidence="6">
    <location>
        <begin position="34"/>
        <end position="53"/>
    </location>
</feature>
<feature type="transmembrane region" description="Helical" evidence="6">
    <location>
        <begin position="65"/>
        <end position="86"/>
    </location>
</feature>
<organism evidence="8 9">
    <name type="scientific">Acidimicrobium ferrooxidans (strain DSM 10331 / JCM 15462 / NBRC 103882 / ICP)</name>
    <dbReference type="NCBI Taxonomy" id="525909"/>
    <lineage>
        <taxon>Bacteria</taxon>
        <taxon>Bacillati</taxon>
        <taxon>Actinomycetota</taxon>
        <taxon>Acidimicrobiia</taxon>
        <taxon>Acidimicrobiales</taxon>
        <taxon>Acidimicrobiaceae</taxon>
        <taxon>Acidimicrobium</taxon>
    </lineage>
</organism>
<dbReference type="SUPFAM" id="SSF103481">
    <property type="entry name" value="Multidrug resistance efflux transporter EmrE"/>
    <property type="match status" value="2"/>
</dbReference>
<feature type="transmembrane region" description="Helical" evidence="6">
    <location>
        <begin position="242"/>
        <end position="263"/>
    </location>
</feature>
<feature type="transmembrane region" description="Helical" evidence="6">
    <location>
        <begin position="150"/>
        <end position="169"/>
    </location>
</feature>
<feature type="domain" description="EamA" evidence="7">
    <location>
        <begin position="151"/>
        <end position="285"/>
    </location>
</feature>
<dbReference type="Pfam" id="PF00892">
    <property type="entry name" value="EamA"/>
    <property type="match status" value="2"/>
</dbReference>
<dbReference type="PANTHER" id="PTHR32322">
    <property type="entry name" value="INNER MEMBRANE TRANSPORTER"/>
    <property type="match status" value="1"/>
</dbReference>
<dbReference type="KEGG" id="afo:Afer_0592"/>
<feature type="transmembrane region" description="Helical" evidence="6">
    <location>
        <begin position="269"/>
        <end position="285"/>
    </location>
</feature>
<dbReference type="HOGENOM" id="CLU_033863_5_2_11"/>
<name>C7LXT8_ACIFD</name>
<keyword evidence="3 6" id="KW-0812">Transmembrane</keyword>
<keyword evidence="9" id="KW-1185">Reference proteome</keyword>
<evidence type="ECO:0000256" key="3">
    <source>
        <dbReference type="ARBA" id="ARBA00022692"/>
    </source>
</evidence>
<comment type="similarity">
    <text evidence="2">Belongs to the EamA transporter family.</text>
</comment>
<keyword evidence="5 6" id="KW-0472">Membrane</keyword>
<dbReference type="InterPro" id="IPR037185">
    <property type="entry name" value="EmrE-like"/>
</dbReference>
<feature type="transmembrane region" description="Helical" evidence="6">
    <location>
        <begin position="181"/>
        <end position="201"/>
    </location>
</feature>
<dbReference type="GO" id="GO:0016020">
    <property type="term" value="C:membrane"/>
    <property type="evidence" value="ECO:0007669"/>
    <property type="project" value="UniProtKB-SubCell"/>
</dbReference>
<dbReference type="PANTHER" id="PTHR32322:SF9">
    <property type="entry name" value="AMINO-ACID METABOLITE EFFLUX PUMP-RELATED"/>
    <property type="match status" value="1"/>
</dbReference>
<keyword evidence="4 6" id="KW-1133">Transmembrane helix</keyword>
<feature type="transmembrane region" description="Helical" evidence="6">
    <location>
        <begin position="92"/>
        <end position="111"/>
    </location>
</feature>
<evidence type="ECO:0000256" key="5">
    <source>
        <dbReference type="ARBA" id="ARBA00023136"/>
    </source>
</evidence>
<dbReference type="eggNOG" id="COG0697">
    <property type="taxonomic scope" value="Bacteria"/>
</dbReference>
<evidence type="ECO:0000256" key="4">
    <source>
        <dbReference type="ARBA" id="ARBA00022989"/>
    </source>
</evidence>
<protein>
    <recommendedName>
        <fullName evidence="7">EamA domain-containing protein</fullName>
    </recommendedName>
</protein>
<proteinExistence type="inferred from homology"/>
<evidence type="ECO:0000256" key="6">
    <source>
        <dbReference type="SAM" id="Phobius"/>
    </source>
</evidence>
<evidence type="ECO:0000259" key="7">
    <source>
        <dbReference type="Pfam" id="PF00892"/>
    </source>
</evidence>
<feature type="transmembrane region" description="Helical" evidence="6">
    <location>
        <begin position="7"/>
        <end position="28"/>
    </location>
</feature>